<dbReference type="RefSeq" id="WP_090504129.1">
    <property type="nucleotide sequence ID" value="NZ_FNCH01000028.1"/>
</dbReference>
<evidence type="ECO:0000256" key="1">
    <source>
        <dbReference type="SAM" id="Phobius"/>
    </source>
</evidence>
<keyword evidence="1" id="KW-1133">Transmembrane helix</keyword>
<organism evidence="2 3">
    <name type="scientific">Pedobacter terrae</name>
    <dbReference type="NCBI Taxonomy" id="405671"/>
    <lineage>
        <taxon>Bacteria</taxon>
        <taxon>Pseudomonadati</taxon>
        <taxon>Bacteroidota</taxon>
        <taxon>Sphingobacteriia</taxon>
        <taxon>Sphingobacteriales</taxon>
        <taxon>Sphingobacteriaceae</taxon>
        <taxon>Pedobacter</taxon>
    </lineage>
</organism>
<reference evidence="3" key="1">
    <citation type="submission" date="2016-10" db="EMBL/GenBank/DDBJ databases">
        <authorList>
            <person name="Varghese N."/>
            <person name="Submissions S."/>
        </authorList>
    </citation>
    <scope>NUCLEOTIDE SEQUENCE [LARGE SCALE GENOMIC DNA]</scope>
    <source>
        <strain evidence="3">DSM 17933</strain>
    </source>
</reference>
<dbReference type="AlphaFoldDB" id="A0A1G8D745"/>
<feature type="transmembrane region" description="Helical" evidence="1">
    <location>
        <begin position="24"/>
        <end position="41"/>
    </location>
</feature>
<dbReference type="STRING" id="405671.SAMN05421827_12830"/>
<protein>
    <submittedName>
        <fullName evidence="2">Uncharacterized protein</fullName>
    </submittedName>
</protein>
<sequence>MKENELQNHALYKKAKRSYYFERWKWVAWNAFICLALFYKLRQHYDTFEMILFFLTLLVTVFLLAVMPKTKFENSRECQEIKEMLR</sequence>
<evidence type="ECO:0000313" key="2">
    <source>
        <dbReference type="EMBL" id="SDH53481.1"/>
    </source>
</evidence>
<gene>
    <name evidence="2" type="ORF">SAMN05421827_12830</name>
</gene>
<keyword evidence="1" id="KW-0472">Membrane</keyword>
<accession>A0A1G8D745</accession>
<name>A0A1G8D745_9SPHI</name>
<dbReference type="Proteomes" id="UP000199643">
    <property type="component" value="Unassembled WGS sequence"/>
</dbReference>
<keyword evidence="3" id="KW-1185">Reference proteome</keyword>
<keyword evidence="1" id="KW-0812">Transmembrane</keyword>
<feature type="transmembrane region" description="Helical" evidence="1">
    <location>
        <begin position="47"/>
        <end position="66"/>
    </location>
</feature>
<dbReference type="EMBL" id="FNCH01000028">
    <property type="protein sequence ID" value="SDH53481.1"/>
    <property type="molecule type" value="Genomic_DNA"/>
</dbReference>
<proteinExistence type="predicted"/>
<evidence type="ECO:0000313" key="3">
    <source>
        <dbReference type="Proteomes" id="UP000199643"/>
    </source>
</evidence>